<feature type="domain" description="UspA" evidence="2">
    <location>
        <begin position="170"/>
        <end position="309"/>
    </location>
</feature>
<feature type="domain" description="UspA" evidence="2">
    <location>
        <begin position="24"/>
        <end position="159"/>
    </location>
</feature>
<evidence type="ECO:0000313" key="4">
    <source>
        <dbReference type="Proteomes" id="UP000299290"/>
    </source>
</evidence>
<dbReference type="Proteomes" id="UP000299290">
    <property type="component" value="Unassembled WGS sequence"/>
</dbReference>
<evidence type="ECO:0000313" key="3">
    <source>
        <dbReference type="EMBL" id="GDY46602.1"/>
    </source>
</evidence>
<dbReference type="InterPro" id="IPR006016">
    <property type="entry name" value="UspA"/>
</dbReference>
<proteinExistence type="inferred from homology"/>
<evidence type="ECO:0000259" key="2">
    <source>
        <dbReference type="Pfam" id="PF00582"/>
    </source>
</evidence>
<comment type="similarity">
    <text evidence="1">Belongs to the universal stress protein A family.</text>
</comment>
<dbReference type="PRINTS" id="PR01438">
    <property type="entry name" value="UNVRSLSTRESS"/>
</dbReference>
<dbReference type="Pfam" id="PF00582">
    <property type="entry name" value="Usp"/>
    <property type="match status" value="2"/>
</dbReference>
<organism evidence="3 4">
    <name type="scientific">Streptomyces antimycoticus</name>
    <dbReference type="NCBI Taxonomy" id="68175"/>
    <lineage>
        <taxon>Bacteria</taxon>
        <taxon>Bacillati</taxon>
        <taxon>Actinomycetota</taxon>
        <taxon>Actinomycetes</taxon>
        <taxon>Kitasatosporales</taxon>
        <taxon>Streptomycetaceae</taxon>
        <taxon>Streptomyces</taxon>
        <taxon>Streptomyces violaceusniger group</taxon>
    </lineage>
</organism>
<dbReference type="SUPFAM" id="SSF52402">
    <property type="entry name" value="Adenine nucleotide alpha hydrolases-like"/>
    <property type="match status" value="2"/>
</dbReference>
<dbReference type="EMBL" id="BJHV01000001">
    <property type="protein sequence ID" value="GDY46602.1"/>
    <property type="molecule type" value="Genomic_DNA"/>
</dbReference>
<reference evidence="3 4" key="1">
    <citation type="journal article" date="2020" name="Int. J. Syst. Evol. Microbiol.">
        <title>Reclassification of Streptomyces castelarensis and Streptomyces sporoclivatus as later heterotypic synonyms of Streptomyces antimycoticus.</title>
        <authorList>
            <person name="Komaki H."/>
            <person name="Tamura T."/>
        </authorList>
    </citation>
    <scope>NUCLEOTIDE SEQUENCE [LARGE SCALE GENOMIC DNA]</scope>
    <source>
        <strain evidence="3 4">NBRC 12839</strain>
    </source>
</reference>
<sequence length="312" mass="33180">MRGQGVPEADETTGGKAVGMMALPLVVGVDGSESSLEALDWAVDEAARHELPLHLVNASRWERYEGRLPSFGTDRPTGDVAAENIVAACAERATLRNPDVKVSAEVLAEDTVMALLEQSREAFAVVTGSRGRGAVAGALLGSVSLAVAARAVSPVVVVRGGERNRAGALRRVVLAVGDLVEGSAAVRFAFREARARDAALHAVRSWRRPAHPRAGQSPLEREASSLIYEEQAAGVLSEVLDQVEREQDDLTVHREVIEGPAHQVLLDVSEQADLLVVGALRSRDHSGLQLGRVSHAVLHRSACPVVIVPQRV</sequence>
<protein>
    <submittedName>
        <fullName evidence="3">Universal stress protein</fullName>
    </submittedName>
</protein>
<comment type="caution">
    <text evidence="3">The sequence shown here is derived from an EMBL/GenBank/DDBJ whole genome shotgun (WGS) entry which is preliminary data.</text>
</comment>
<gene>
    <name evidence="3" type="ORF">SANT12839_074840</name>
</gene>
<dbReference type="PANTHER" id="PTHR46553:SF3">
    <property type="entry name" value="ADENINE NUCLEOTIDE ALPHA HYDROLASES-LIKE SUPERFAMILY PROTEIN"/>
    <property type="match status" value="1"/>
</dbReference>
<dbReference type="Gene3D" id="3.40.50.620">
    <property type="entry name" value="HUPs"/>
    <property type="match status" value="2"/>
</dbReference>
<keyword evidence="4" id="KW-1185">Reference proteome</keyword>
<dbReference type="InterPro" id="IPR006015">
    <property type="entry name" value="Universal_stress_UspA"/>
</dbReference>
<name>A0A4D4KE47_9ACTN</name>
<accession>A0A4D4KE47</accession>
<dbReference type="PANTHER" id="PTHR46553">
    <property type="entry name" value="ADENINE NUCLEOTIDE ALPHA HYDROLASES-LIKE SUPERFAMILY PROTEIN"/>
    <property type="match status" value="1"/>
</dbReference>
<dbReference type="AlphaFoldDB" id="A0A4D4KE47"/>
<evidence type="ECO:0000256" key="1">
    <source>
        <dbReference type="ARBA" id="ARBA00008791"/>
    </source>
</evidence>
<dbReference type="InterPro" id="IPR014729">
    <property type="entry name" value="Rossmann-like_a/b/a_fold"/>
</dbReference>